<dbReference type="InterPro" id="IPR000719">
    <property type="entry name" value="Prot_kinase_dom"/>
</dbReference>
<proteinExistence type="predicted"/>
<keyword evidence="2 4" id="KW-0547">Nucleotide-binding</keyword>
<keyword evidence="1" id="KW-0723">Serine/threonine-protein kinase</keyword>
<dbReference type="InterPro" id="IPR051681">
    <property type="entry name" value="Ser/Thr_Kinases-Pseudokinases"/>
</dbReference>
<dbReference type="InterPro" id="IPR011009">
    <property type="entry name" value="Kinase-like_dom_sf"/>
</dbReference>
<dbReference type="KEGG" id="ngr:NAEGRDRAFT_71525"/>
<keyword evidence="5" id="KW-0812">Transmembrane</keyword>
<dbReference type="InterPro" id="IPR001245">
    <property type="entry name" value="Ser-Thr/Tyr_kinase_cat_dom"/>
</dbReference>
<dbReference type="PANTHER" id="PTHR44329">
    <property type="entry name" value="SERINE/THREONINE-PROTEIN KINASE TNNI3K-RELATED"/>
    <property type="match status" value="1"/>
</dbReference>
<gene>
    <name evidence="7" type="ORF">NAEGRDRAFT_71525</name>
</gene>
<reference evidence="7 8" key="1">
    <citation type="journal article" date="2010" name="Cell">
        <title>The genome of Naegleria gruberi illuminates early eukaryotic versatility.</title>
        <authorList>
            <person name="Fritz-Laylin L.K."/>
            <person name="Prochnik S.E."/>
            <person name="Ginger M.L."/>
            <person name="Dacks J.B."/>
            <person name="Carpenter M.L."/>
            <person name="Field M.C."/>
            <person name="Kuo A."/>
            <person name="Paredez A."/>
            <person name="Chapman J."/>
            <person name="Pham J."/>
            <person name="Shu S."/>
            <person name="Neupane R."/>
            <person name="Cipriano M."/>
            <person name="Mancuso J."/>
            <person name="Tu H."/>
            <person name="Salamov A."/>
            <person name="Lindquist E."/>
            <person name="Shapiro H."/>
            <person name="Lucas S."/>
            <person name="Grigoriev I.V."/>
            <person name="Cande W.Z."/>
            <person name="Fulton C."/>
            <person name="Rokhsar D.S."/>
            <person name="Dawson S.C."/>
        </authorList>
    </citation>
    <scope>NUCLEOTIDE SEQUENCE [LARGE SCALE GENOMIC DNA]</scope>
    <source>
        <strain evidence="7 8">NEG-M</strain>
    </source>
</reference>
<keyword evidence="1" id="KW-0418">Kinase</keyword>
<dbReference type="AlphaFoldDB" id="D2VRB3"/>
<dbReference type="eggNOG" id="KOG0192">
    <property type="taxonomic scope" value="Eukaryota"/>
</dbReference>
<dbReference type="EMBL" id="GG738891">
    <property type="protein sequence ID" value="EFC40578.1"/>
    <property type="molecule type" value="Genomic_DNA"/>
</dbReference>
<keyword evidence="3 4" id="KW-0067">ATP-binding</keyword>
<dbReference type="STRING" id="5762.D2VRB3"/>
<sequence>MYELKNLNETQSTITSTQLSSTVSSISSVSSTIGYLDSSTRSTVVEYFLVTLQKADLNNVQLSTEDFQTSLSSLSSIENQFISSVERRLTVTRKFTKIINIYNVLTQMKSKNLIEDSSPIKIIGKVYKSYSNYIKSSTVQDLIFDDETIMQSNGLPSSSIVTVKSYYNELVSSDFKYSKVLEFTLYDVNTNHAIENLNVNSQFFIPFTLKRSYVSSNCKFQSYSGEFIQNYCTTFTDNSGFLSLNVSRTGVYLLEYQQVAEITPLPPTASTSQQTVKLSTTSSDPLIIGLSVGLPVASLFVVSIVIIIGLIIILRKNRNSKSLVEESQNERNYFDKLKSQKEMEIPTIDIELKDNADFIEIEESWSHNEGPLLIPSDEISIVSKLGSGGFGKVYKSEYTPRGKEKRFVAIKSINDEDSILSNSTSNPSSSSSQTISTEALLMCSLDHENIVKCFGVSIKDGIQFIVMEYVDGGSLQDLIHELKNGRKVMDLDEKIKILLHICHGINYLHNLPRPIVHRDLKPGNCLLTRSTMCCKLCDFGLSKAFSNSSINSMTNNIGTLFYMSNEIIEGMVKKEFAKAIDCYSFSILMWELLFEENPYIYKNIGKLFFERDFEGSGYSGLVGFNILPRVMSGLRPVIPFQNDRQLCKLWTQKFIHSKFTNESIVECLLKMKDLMESCWQPTPEKRPSFASVIKTLNDIRNTLRLNKQCV</sequence>
<evidence type="ECO:0000256" key="2">
    <source>
        <dbReference type="ARBA" id="ARBA00022741"/>
    </source>
</evidence>
<evidence type="ECO:0000256" key="3">
    <source>
        <dbReference type="ARBA" id="ARBA00022840"/>
    </source>
</evidence>
<dbReference type="PROSITE" id="PS00107">
    <property type="entry name" value="PROTEIN_KINASE_ATP"/>
    <property type="match status" value="1"/>
</dbReference>
<feature type="domain" description="Protein kinase" evidence="6">
    <location>
        <begin position="379"/>
        <end position="703"/>
    </location>
</feature>
<keyword evidence="8" id="KW-1185">Reference proteome</keyword>
<dbReference type="Pfam" id="PF07714">
    <property type="entry name" value="PK_Tyr_Ser-Thr"/>
    <property type="match status" value="1"/>
</dbReference>
<dbReference type="InParanoid" id="D2VRB3"/>
<dbReference type="OrthoDB" id="3256376at2759"/>
<keyword evidence="5" id="KW-0472">Membrane</keyword>
<dbReference type="PROSITE" id="PS00108">
    <property type="entry name" value="PROTEIN_KINASE_ST"/>
    <property type="match status" value="1"/>
</dbReference>
<feature type="binding site" evidence="4">
    <location>
        <position position="411"/>
    </location>
    <ligand>
        <name>ATP</name>
        <dbReference type="ChEBI" id="CHEBI:30616"/>
    </ligand>
</feature>
<keyword evidence="1" id="KW-0808">Transferase</keyword>
<evidence type="ECO:0000256" key="4">
    <source>
        <dbReference type="PROSITE-ProRule" id="PRU10141"/>
    </source>
</evidence>
<dbReference type="RefSeq" id="XP_002673322.1">
    <property type="nucleotide sequence ID" value="XM_002673276.1"/>
</dbReference>
<feature type="transmembrane region" description="Helical" evidence="5">
    <location>
        <begin position="286"/>
        <end position="314"/>
    </location>
</feature>
<evidence type="ECO:0000313" key="8">
    <source>
        <dbReference type="Proteomes" id="UP000006671"/>
    </source>
</evidence>
<dbReference type="VEuPathDB" id="AmoebaDB:NAEGRDRAFT_71525"/>
<dbReference type="InterPro" id="IPR017441">
    <property type="entry name" value="Protein_kinase_ATP_BS"/>
</dbReference>
<evidence type="ECO:0000259" key="6">
    <source>
        <dbReference type="PROSITE" id="PS50011"/>
    </source>
</evidence>
<dbReference type="GO" id="GO:0004674">
    <property type="term" value="F:protein serine/threonine kinase activity"/>
    <property type="evidence" value="ECO:0007669"/>
    <property type="project" value="UniProtKB-KW"/>
</dbReference>
<dbReference type="PANTHER" id="PTHR44329:SF289">
    <property type="entry name" value="SERINE_THREONINE-PROTEIN KINASE VIK"/>
    <property type="match status" value="1"/>
</dbReference>
<evidence type="ECO:0000256" key="5">
    <source>
        <dbReference type="SAM" id="Phobius"/>
    </source>
</evidence>
<keyword evidence="5" id="KW-1133">Transmembrane helix</keyword>
<name>D2VRB3_NAEGR</name>
<dbReference type="SUPFAM" id="SSF56112">
    <property type="entry name" value="Protein kinase-like (PK-like)"/>
    <property type="match status" value="1"/>
</dbReference>
<dbReference type="InterPro" id="IPR008271">
    <property type="entry name" value="Ser/Thr_kinase_AS"/>
</dbReference>
<dbReference type="Gene3D" id="1.10.510.10">
    <property type="entry name" value="Transferase(Phosphotransferase) domain 1"/>
    <property type="match status" value="2"/>
</dbReference>
<evidence type="ECO:0000256" key="1">
    <source>
        <dbReference type="ARBA" id="ARBA00022527"/>
    </source>
</evidence>
<dbReference type="PROSITE" id="PS50011">
    <property type="entry name" value="PROTEIN_KINASE_DOM"/>
    <property type="match status" value="1"/>
</dbReference>
<dbReference type="GeneID" id="8854626"/>
<accession>D2VRB3</accession>
<dbReference type="Proteomes" id="UP000006671">
    <property type="component" value="Unassembled WGS sequence"/>
</dbReference>
<evidence type="ECO:0000313" key="7">
    <source>
        <dbReference type="EMBL" id="EFC40578.1"/>
    </source>
</evidence>
<organism evidence="8">
    <name type="scientific">Naegleria gruberi</name>
    <name type="common">Amoeba</name>
    <dbReference type="NCBI Taxonomy" id="5762"/>
    <lineage>
        <taxon>Eukaryota</taxon>
        <taxon>Discoba</taxon>
        <taxon>Heterolobosea</taxon>
        <taxon>Tetramitia</taxon>
        <taxon>Eutetramitia</taxon>
        <taxon>Vahlkampfiidae</taxon>
        <taxon>Naegleria</taxon>
    </lineage>
</organism>
<dbReference type="SMART" id="SM00220">
    <property type="entry name" value="S_TKc"/>
    <property type="match status" value="1"/>
</dbReference>
<dbReference type="GO" id="GO:0005524">
    <property type="term" value="F:ATP binding"/>
    <property type="evidence" value="ECO:0007669"/>
    <property type="project" value="UniProtKB-UniRule"/>
</dbReference>
<protein>
    <submittedName>
        <fullName evidence="7">Predicted protein</fullName>
    </submittedName>
</protein>